<organism evidence="1 2">
    <name type="scientific">Kineosphaera limosa NBRC 100340</name>
    <dbReference type="NCBI Taxonomy" id="1184609"/>
    <lineage>
        <taxon>Bacteria</taxon>
        <taxon>Bacillati</taxon>
        <taxon>Actinomycetota</taxon>
        <taxon>Actinomycetes</taxon>
        <taxon>Micrococcales</taxon>
        <taxon>Dermatophilaceae</taxon>
        <taxon>Kineosphaera</taxon>
    </lineage>
</organism>
<dbReference type="AlphaFoldDB" id="K6W5D4"/>
<gene>
    <name evidence="1" type="ORF">KILIM_004_01670</name>
</gene>
<dbReference type="EMBL" id="BAHD01000004">
    <property type="protein sequence ID" value="GAB94375.1"/>
    <property type="molecule type" value="Genomic_DNA"/>
</dbReference>
<dbReference type="PANTHER" id="PTHR14136:SF37">
    <property type="entry name" value="PENTAPEPTIDE REPEAT-CONTAINING PROTEIN"/>
    <property type="match status" value="1"/>
</dbReference>
<name>K6W5D4_9MICO</name>
<evidence type="ECO:0000313" key="1">
    <source>
        <dbReference type="EMBL" id="GAB94375.1"/>
    </source>
</evidence>
<reference evidence="1 2" key="1">
    <citation type="submission" date="2012-08" db="EMBL/GenBank/DDBJ databases">
        <title>Whole genome shotgun sequence of Kineosphaera limosa NBRC 100340.</title>
        <authorList>
            <person name="Yoshida I."/>
            <person name="Isaki S."/>
            <person name="Hosoyama A."/>
            <person name="Tsuchikane K."/>
            <person name="Katsumata H."/>
            <person name="Ando Y."/>
            <person name="Ohji S."/>
            <person name="Hamada M."/>
            <person name="Tamura T."/>
            <person name="Yamazoe A."/>
            <person name="Yamazaki S."/>
            <person name="Fujita N."/>
        </authorList>
    </citation>
    <scope>NUCLEOTIDE SEQUENCE [LARGE SCALE GENOMIC DNA]</scope>
    <source>
        <strain evidence="1 2">NBRC 100340</strain>
    </source>
</reference>
<evidence type="ECO:0008006" key="3">
    <source>
        <dbReference type="Google" id="ProtNLM"/>
    </source>
</evidence>
<dbReference type="InterPro" id="IPR001646">
    <property type="entry name" value="5peptide_repeat"/>
</dbReference>
<dbReference type="Pfam" id="PF00805">
    <property type="entry name" value="Pentapeptide"/>
    <property type="match status" value="1"/>
</dbReference>
<dbReference type="InterPro" id="IPR051082">
    <property type="entry name" value="Pentapeptide-BTB/POZ_domain"/>
</dbReference>
<dbReference type="PANTHER" id="PTHR14136">
    <property type="entry name" value="BTB_POZ DOMAIN-CONTAINING PROTEIN KCTD9"/>
    <property type="match status" value="1"/>
</dbReference>
<accession>K6W5D4</accession>
<dbReference type="STRING" id="1184609.KILIM_004_01670"/>
<keyword evidence="2" id="KW-1185">Reference proteome</keyword>
<dbReference type="RefSeq" id="WP_006590908.1">
    <property type="nucleotide sequence ID" value="NZ_BAHD01000004.1"/>
</dbReference>
<dbReference type="Proteomes" id="UP000008366">
    <property type="component" value="Unassembled WGS sequence"/>
</dbReference>
<dbReference type="OrthoDB" id="154708at2"/>
<evidence type="ECO:0000313" key="2">
    <source>
        <dbReference type="Proteomes" id="UP000008366"/>
    </source>
</evidence>
<comment type="caution">
    <text evidence="1">The sequence shown here is derived from an EMBL/GenBank/DDBJ whole genome shotgun (WGS) entry which is preliminary data.</text>
</comment>
<proteinExistence type="predicted"/>
<dbReference type="Gene3D" id="2.160.20.80">
    <property type="entry name" value="E3 ubiquitin-protein ligase SopA"/>
    <property type="match status" value="1"/>
</dbReference>
<dbReference type="eggNOG" id="COG1357">
    <property type="taxonomic scope" value="Bacteria"/>
</dbReference>
<protein>
    <recommendedName>
        <fullName evidence="3">Pentapeptide repeat-containing protein</fullName>
    </recommendedName>
</protein>
<sequence length="281" mass="29635">MTDDPHVSRSGQPGGSTRAALQADCRSCFGLCCVALPFARSADFAVDKPAGRPCAHLQADHGCGIHAELRVRGYRGCTVFDCFGAGQQVSQVTFGGHDWRESAATARAMFAVFPVMRQVHELLWYLAEALDLPASSAIHTQLRAMQGRIEALTRGSAEAIVGLDVNALRAEVGPLLSQASELARSQVPGRKQDRRGADLIGKKLTGAALRGASLRGALLVGADFTGADLRDSDLLGADLRGATLNGADLRGALFLIQAQLDSANGDAGTVLPPTRTRPAHW</sequence>
<dbReference type="SUPFAM" id="SSF141571">
    <property type="entry name" value="Pentapeptide repeat-like"/>
    <property type="match status" value="1"/>
</dbReference>